<accession>A0A1I0MY43</accession>
<organism evidence="1 2">
    <name type="scientific">[Clostridium] fimetarium</name>
    <dbReference type="NCBI Taxonomy" id="99656"/>
    <lineage>
        <taxon>Bacteria</taxon>
        <taxon>Bacillati</taxon>
        <taxon>Bacillota</taxon>
        <taxon>Clostridia</taxon>
        <taxon>Lachnospirales</taxon>
        <taxon>Lachnospiraceae</taxon>
    </lineage>
</organism>
<dbReference type="EMBL" id="FOJI01000002">
    <property type="protein sequence ID" value="SEV93549.1"/>
    <property type="molecule type" value="Genomic_DNA"/>
</dbReference>
<sequence>MEKMFGNNKKRYITRGVESKIPLKWQIQIFESIDEMQGKIELDYLQIFEMKQESKNGVKMQVIKHSQEQPKYIKIMEFKTMNECIEGKIYVIDDGSNIVMLLASEY</sequence>
<name>A0A1I0MY43_9FIRM</name>
<evidence type="ECO:0000313" key="1">
    <source>
        <dbReference type="EMBL" id="SEV93549.1"/>
    </source>
</evidence>
<dbReference type="RefSeq" id="WP_092450644.1">
    <property type="nucleotide sequence ID" value="NZ_FOJI01000002.1"/>
</dbReference>
<dbReference type="Pfam" id="PF06124">
    <property type="entry name" value="DUF960"/>
    <property type="match status" value="1"/>
</dbReference>
<evidence type="ECO:0000313" key="2">
    <source>
        <dbReference type="Proteomes" id="UP000199701"/>
    </source>
</evidence>
<dbReference type="Gene3D" id="3.10.450.150">
    <property type="entry name" value="enterococcus faecalis protein"/>
    <property type="match status" value="1"/>
</dbReference>
<dbReference type="InterPro" id="IPR009303">
    <property type="entry name" value="DUF960"/>
</dbReference>
<dbReference type="AlphaFoldDB" id="A0A1I0MY43"/>
<reference evidence="1 2" key="1">
    <citation type="submission" date="2016-10" db="EMBL/GenBank/DDBJ databases">
        <authorList>
            <person name="de Groot N.N."/>
        </authorList>
    </citation>
    <scope>NUCLEOTIDE SEQUENCE [LARGE SCALE GENOMIC DNA]</scope>
    <source>
        <strain evidence="1 2">DSM 9179</strain>
    </source>
</reference>
<dbReference type="STRING" id="99656.SAMN05421659_102234"/>
<dbReference type="OrthoDB" id="1756859at2"/>
<protein>
    <submittedName>
        <fullName evidence="1">Uncharacterized protein</fullName>
    </submittedName>
</protein>
<dbReference type="Proteomes" id="UP000199701">
    <property type="component" value="Unassembled WGS sequence"/>
</dbReference>
<gene>
    <name evidence="1" type="ORF">SAMN05421659_102234</name>
</gene>
<keyword evidence="2" id="KW-1185">Reference proteome</keyword>
<proteinExistence type="predicted"/>